<feature type="domain" description="Nucleoplasmin-like" evidence="2">
    <location>
        <begin position="4"/>
        <end position="50"/>
    </location>
</feature>
<dbReference type="Proteomes" id="UP000613177">
    <property type="component" value="Unassembled WGS sequence"/>
</dbReference>
<gene>
    <name evidence="3" type="ORF">INT48_000033</name>
</gene>
<dbReference type="EMBL" id="JAEPRE010000247">
    <property type="protein sequence ID" value="KAG2229741.1"/>
    <property type="molecule type" value="Genomic_DNA"/>
</dbReference>
<evidence type="ECO:0000256" key="1">
    <source>
        <dbReference type="SAM" id="MobiDB-lite"/>
    </source>
</evidence>
<feature type="compositionally biased region" description="Basic and acidic residues" evidence="1">
    <location>
        <begin position="589"/>
        <end position="599"/>
    </location>
</feature>
<feature type="region of interest" description="Disordered" evidence="1">
    <location>
        <begin position="677"/>
        <end position="733"/>
    </location>
</feature>
<feature type="compositionally biased region" description="Polar residues" evidence="1">
    <location>
        <begin position="704"/>
        <end position="717"/>
    </location>
</feature>
<dbReference type="AlphaFoldDB" id="A0A8H7SK48"/>
<comment type="caution">
    <text evidence="3">The sequence shown here is derived from an EMBL/GenBank/DDBJ whole genome shotgun (WGS) entry which is preliminary data.</text>
</comment>
<feature type="region of interest" description="Disordered" evidence="1">
    <location>
        <begin position="333"/>
        <end position="451"/>
    </location>
</feature>
<keyword evidence="4" id="KW-1185">Reference proteome</keyword>
<evidence type="ECO:0000313" key="3">
    <source>
        <dbReference type="EMBL" id="KAG2229741.1"/>
    </source>
</evidence>
<feature type="compositionally biased region" description="Basic and acidic residues" evidence="1">
    <location>
        <begin position="508"/>
        <end position="521"/>
    </location>
</feature>
<feature type="compositionally biased region" description="Basic residues" evidence="1">
    <location>
        <begin position="865"/>
        <end position="876"/>
    </location>
</feature>
<evidence type="ECO:0000313" key="4">
    <source>
        <dbReference type="Proteomes" id="UP000613177"/>
    </source>
</evidence>
<feature type="region of interest" description="Disordered" evidence="1">
    <location>
        <begin position="771"/>
        <end position="876"/>
    </location>
</feature>
<feature type="compositionally biased region" description="Basic residues" evidence="1">
    <location>
        <begin position="498"/>
        <end position="507"/>
    </location>
</feature>
<sequence length="876" mass="99201">MEFQDTRFLLCSLIPEKIEQHIIDITCLKGEKILFRSVGPNGVHLMGNYVSQDDSESESDEEEEVENVNITDSFGYTAEGSVGRYVKGSIGDSDNDLYLDAPDELDDPDILNEIVPNNDEFDIGYICNFLETTFGSKEPFSDLDDSSNISDSVTIDQNPDQYQKSTSPLMTPILVELAENTDKYKSSRKGNAKKQERVAERLEVERLEVEKLEVERGLTEKRRAKNPRGAKMRENEKQVTEMQDAENRKIEKLESERVEAEKLKAEKLKADKLITEKLKAEKLKAEKRVPKKRVHTRREYVVPETVELENPTPKNSIGSAGVKMQVVYGFRPKRTSRSQTQKLSENQINLADIKSESDNDQVKSNDVPGNVDTNRTTKAEVPPSEEVRNSKVKNRSANSSVEQTQVEQNPVEQKPTESLLEETAPVRRNSRKPRTPVAMNTRSSIPVYNAPRPRIPIASRTRSKSPVAKKILNIPVESIPTETNEETGVEEPISKMNSRAKKPKKKIPVKETPVEHIKEVDSIAPSTETTPIKRPKRRKLNALKEKDTSNNLLDKQLVVKSEEIITSSNLENTNIEPVEIEQTPSKKRKDSENKHVEEPVKQIEKTVSQEEHIEIVSSESTEEIRVEETRSNEQTQDINAAEKLSKNTKNTKLKKIYQNIPTEEGTKGIEAEIPNVETTSKKKKTKINKNTSTTRKRFVEDVSQETPTENSQDGVQKNNDELESPTVSDLSLTNKRAKIEDTLKETVTEEKSIGDDAYSFEELLRRERERKRLSKLKKKNDKQKKRGGYSPKESSKSQKDIDAPASTPAANSTKGTFKKQSNAKSPAVKESSAQQSLTPKRKGVEESTYNHVEDVRVDNFTPGTQRKKNVQKKRKL</sequence>
<feature type="compositionally biased region" description="Polar residues" evidence="1">
    <location>
        <begin position="808"/>
        <end position="824"/>
    </location>
</feature>
<feature type="region of interest" description="Disordered" evidence="1">
    <location>
        <begin position="223"/>
        <end position="246"/>
    </location>
</feature>
<evidence type="ECO:0000259" key="2">
    <source>
        <dbReference type="Pfam" id="PF17800"/>
    </source>
</evidence>
<reference evidence="3" key="1">
    <citation type="submission" date="2021-01" db="EMBL/GenBank/DDBJ databases">
        <title>Metabolic potential, ecology and presence of endohyphal bacteria is reflected in genomic diversity of Mucoromycotina.</title>
        <authorList>
            <person name="Muszewska A."/>
            <person name="Okrasinska A."/>
            <person name="Steczkiewicz K."/>
            <person name="Drgas O."/>
            <person name="Orlowska M."/>
            <person name="Perlinska-Lenart U."/>
            <person name="Aleksandrzak-Piekarczyk T."/>
            <person name="Szatraj K."/>
            <person name="Zielenkiewicz U."/>
            <person name="Pilsyk S."/>
            <person name="Malc E."/>
            <person name="Mieczkowski P."/>
            <person name="Kruszewska J.S."/>
            <person name="Biernat P."/>
            <person name="Pawlowska J."/>
        </authorList>
    </citation>
    <scope>NUCLEOTIDE SEQUENCE</scope>
    <source>
        <strain evidence="3">WA0000018081</strain>
    </source>
</reference>
<feature type="region of interest" description="Disordered" evidence="1">
    <location>
        <begin position="564"/>
        <end position="599"/>
    </location>
</feature>
<name>A0A8H7SK48_9FUNG</name>
<organism evidence="3 4">
    <name type="scientific">Thamnidium elegans</name>
    <dbReference type="NCBI Taxonomy" id="101142"/>
    <lineage>
        <taxon>Eukaryota</taxon>
        <taxon>Fungi</taxon>
        <taxon>Fungi incertae sedis</taxon>
        <taxon>Mucoromycota</taxon>
        <taxon>Mucoromycotina</taxon>
        <taxon>Mucoromycetes</taxon>
        <taxon>Mucorales</taxon>
        <taxon>Mucorineae</taxon>
        <taxon>Mucoraceae</taxon>
        <taxon>Thamnidium</taxon>
    </lineage>
</organism>
<feature type="compositionally biased region" description="Basic and acidic residues" evidence="1">
    <location>
        <begin position="231"/>
        <end position="246"/>
    </location>
</feature>
<feature type="compositionally biased region" description="Basic and acidic residues" evidence="1">
    <location>
        <begin position="353"/>
        <end position="363"/>
    </location>
</feature>
<feature type="compositionally biased region" description="Basic and acidic residues" evidence="1">
    <location>
        <begin position="622"/>
        <end position="631"/>
    </location>
</feature>
<feature type="region of interest" description="Disordered" evidence="1">
    <location>
        <begin position="616"/>
        <end position="650"/>
    </location>
</feature>
<feature type="compositionally biased region" description="Basic and acidic residues" evidence="1">
    <location>
        <begin position="793"/>
        <end position="802"/>
    </location>
</feature>
<proteinExistence type="predicted"/>
<feature type="compositionally biased region" description="Basic residues" evidence="1">
    <location>
        <begin position="771"/>
        <end position="787"/>
    </location>
</feature>
<feature type="compositionally biased region" description="Polar residues" evidence="1">
    <location>
        <begin position="337"/>
        <end position="349"/>
    </location>
</feature>
<accession>A0A8H7SK48</accession>
<feature type="region of interest" description="Disordered" evidence="1">
    <location>
        <begin position="482"/>
        <end position="548"/>
    </location>
</feature>
<dbReference type="Pfam" id="PF17800">
    <property type="entry name" value="NPL"/>
    <property type="match status" value="1"/>
</dbReference>
<dbReference type="InterPro" id="IPR041232">
    <property type="entry name" value="NPL"/>
</dbReference>
<feature type="compositionally biased region" description="Polar residues" evidence="1">
    <location>
        <begin position="564"/>
        <end position="575"/>
    </location>
</feature>
<dbReference type="Gene3D" id="2.60.120.340">
    <property type="entry name" value="Nucleoplasmin core domain"/>
    <property type="match status" value="1"/>
</dbReference>
<protein>
    <recommendedName>
        <fullName evidence="2">Nucleoplasmin-like domain-containing protein</fullName>
    </recommendedName>
</protein>
<feature type="compositionally biased region" description="Polar residues" evidence="1">
    <location>
        <begin position="395"/>
        <end position="411"/>
    </location>
</feature>